<dbReference type="PROSITE" id="PS50268">
    <property type="entry name" value="CADHERIN_2"/>
    <property type="match status" value="1"/>
</dbReference>
<evidence type="ECO:0000256" key="1">
    <source>
        <dbReference type="PROSITE-ProRule" id="PRU00043"/>
    </source>
</evidence>
<dbReference type="InterPro" id="IPR002126">
    <property type="entry name" value="Cadherin-like_dom"/>
</dbReference>
<organism evidence="3 4">
    <name type="scientific">Gryllus longicercus</name>
    <dbReference type="NCBI Taxonomy" id="2509291"/>
    <lineage>
        <taxon>Eukaryota</taxon>
        <taxon>Metazoa</taxon>
        <taxon>Ecdysozoa</taxon>
        <taxon>Arthropoda</taxon>
        <taxon>Hexapoda</taxon>
        <taxon>Insecta</taxon>
        <taxon>Pterygota</taxon>
        <taxon>Neoptera</taxon>
        <taxon>Polyneoptera</taxon>
        <taxon>Orthoptera</taxon>
        <taxon>Ensifera</taxon>
        <taxon>Gryllidea</taxon>
        <taxon>Grylloidea</taxon>
        <taxon>Gryllidae</taxon>
        <taxon>Gryllinae</taxon>
        <taxon>Gryllus</taxon>
    </lineage>
</organism>
<dbReference type="Proteomes" id="UP001378592">
    <property type="component" value="Unassembled WGS sequence"/>
</dbReference>
<gene>
    <name evidence="3" type="ORF">R5R35_013268</name>
</gene>
<accession>A0AAN9ZFS5</accession>
<name>A0AAN9ZFS5_9ORTH</name>
<feature type="domain" description="Cadherin" evidence="2">
    <location>
        <begin position="186"/>
        <end position="277"/>
    </location>
</feature>
<evidence type="ECO:0000259" key="2">
    <source>
        <dbReference type="PROSITE" id="PS50268"/>
    </source>
</evidence>
<keyword evidence="4" id="KW-1185">Reference proteome</keyword>
<dbReference type="GO" id="GO:0007156">
    <property type="term" value="P:homophilic cell adhesion via plasma membrane adhesion molecules"/>
    <property type="evidence" value="ECO:0007669"/>
    <property type="project" value="InterPro"/>
</dbReference>
<comment type="caution">
    <text evidence="3">The sequence shown here is derived from an EMBL/GenBank/DDBJ whole genome shotgun (WGS) entry which is preliminary data.</text>
</comment>
<evidence type="ECO:0000313" key="3">
    <source>
        <dbReference type="EMBL" id="KAK7873736.1"/>
    </source>
</evidence>
<proteinExistence type="predicted"/>
<dbReference type="AlphaFoldDB" id="A0AAN9ZFS5"/>
<reference evidence="3 4" key="1">
    <citation type="submission" date="2024-03" db="EMBL/GenBank/DDBJ databases">
        <title>The genome assembly and annotation of the cricket Gryllus longicercus Weissman &amp; Gray.</title>
        <authorList>
            <person name="Szrajer S."/>
            <person name="Gray D."/>
            <person name="Ylla G."/>
        </authorList>
    </citation>
    <scope>NUCLEOTIDE SEQUENCE [LARGE SCALE GENOMIC DNA]</scope>
    <source>
        <strain evidence="3">DAG 2021-001</strain>
        <tissue evidence="3">Whole body minus gut</tissue>
    </source>
</reference>
<keyword evidence="1" id="KW-0106">Calcium</keyword>
<dbReference type="GO" id="GO:0005509">
    <property type="term" value="F:calcium ion binding"/>
    <property type="evidence" value="ECO:0007669"/>
    <property type="project" value="UniProtKB-UniRule"/>
</dbReference>
<protein>
    <recommendedName>
        <fullName evidence="2">Cadherin domain-containing protein</fullName>
    </recommendedName>
</protein>
<evidence type="ECO:0000313" key="4">
    <source>
        <dbReference type="Proteomes" id="UP001378592"/>
    </source>
</evidence>
<sequence length="504" mass="55520">MRINDRRGQAIKDESVEVVDPSESPTFYFPVNKLNLLVPATLPRGSILFRTKALPLSDNSSGKTPSYHSLLKVPSWLQIDSDELDLVVKLRRNATPSIGTVVVKIEAENTTVDELPHDDSLNEVPLNVLVMELTVLNENSTRVLCAADNSTENLCFWPFVSWRVLEEEPEVSLSSPGPEYLQRFCNRTFQYRLAANDSQGSSLAVTKDKSGVWQLQTVRPLDRELATNDTVDAVVARAQLLCSEMGTDDIPKMKPRTISSRNISVELIDRDDNPPEGQNKVPVYLETNVLVQGAEYAKNALLLQDSDSDLRQRYQISIVEDPSELWLVRCGPTTELKFKWPFPHAIISCYLTPRENRTLAENSKHNITLLVQDITMEHIRPHVDNNVLLSLSLVAGPRPRDPTASAAASAPAASAAASSDAAWRPRYPRAVALARWVAPLARVARPRARPRANAAPAPAPAPAPASGFRVEAPAAPGAFAVTRRQGIVYVKDPDVLARAPDSLM</sequence>
<dbReference type="GO" id="GO:0016020">
    <property type="term" value="C:membrane"/>
    <property type="evidence" value="ECO:0007669"/>
    <property type="project" value="InterPro"/>
</dbReference>
<dbReference type="EMBL" id="JAZDUA010000010">
    <property type="protein sequence ID" value="KAK7873736.1"/>
    <property type="molecule type" value="Genomic_DNA"/>
</dbReference>